<comment type="caution">
    <text evidence="2">The sequence shown here is derived from an EMBL/GenBank/DDBJ whole genome shotgun (WGS) entry which is preliminary data.</text>
</comment>
<feature type="region of interest" description="Disordered" evidence="1">
    <location>
        <begin position="139"/>
        <end position="164"/>
    </location>
</feature>
<dbReference type="EMBL" id="CAJVPI010000253">
    <property type="protein sequence ID" value="CAG8508535.1"/>
    <property type="molecule type" value="Genomic_DNA"/>
</dbReference>
<evidence type="ECO:0000313" key="2">
    <source>
        <dbReference type="EMBL" id="CAG8508535.1"/>
    </source>
</evidence>
<proteinExistence type="predicted"/>
<accession>A0A9N8ZW29</accession>
<evidence type="ECO:0000256" key="1">
    <source>
        <dbReference type="SAM" id="MobiDB-lite"/>
    </source>
</evidence>
<keyword evidence="3" id="KW-1185">Reference proteome</keyword>
<gene>
    <name evidence="2" type="ORF">PBRASI_LOCUS2987</name>
</gene>
<name>A0A9N8ZW29_9GLOM</name>
<organism evidence="2 3">
    <name type="scientific">Paraglomus brasilianum</name>
    <dbReference type="NCBI Taxonomy" id="144538"/>
    <lineage>
        <taxon>Eukaryota</taxon>
        <taxon>Fungi</taxon>
        <taxon>Fungi incertae sedis</taxon>
        <taxon>Mucoromycota</taxon>
        <taxon>Glomeromycotina</taxon>
        <taxon>Glomeromycetes</taxon>
        <taxon>Paraglomerales</taxon>
        <taxon>Paraglomeraceae</taxon>
        <taxon>Paraglomus</taxon>
    </lineage>
</organism>
<evidence type="ECO:0000313" key="3">
    <source>
        <dbReference type="Proteomes" id="UP000789739"/>
    </source>
</evidence>
<dbReference type="AlphaFoldDB" id="A0A9N8ZW29"/>
<reference evidence="2" key="1">
    <citation type="submission" date="2021-06" db="EMBL/GenBank/DDBJ databases">
        <authorList>
            <person name="Kallberg Y."/>
            <person name="Tangrot J."/>
            <person name="Rosling A."/>
        </authorList>
    </citation>
    <scope>NUCLEOTIDE SEQUENCE</scope>
    <source>
        <strain evidence="2">BR232B</strain>
    </source>
</reference>
<sequence length="164" mass="18131">MIRAMVASASQATFTALTQAMAIDEPELQQICQSMVNPEQRLFTPPPIEVREKETPTKGRKQMAKDDDAWTPTDGEILTFVIDNRICTSCWCAGHAFTCAKKSLANGVLATKKSLSLKDLDLSLLLGKKKEGSRNQLDQMQNWEQSSFPSTATSVSAQNMMRTT</sequence>
<feature type="non-terminal residue" evidence="2">
    <location>
        <position position="164"/>
    </location>
</feature>
<protein>
    <submittedName>
        <fullName evidence="2">923_t:CDS:1</fullName>
    </submittedName>
</protein>
<dbReference type="Proteomes" id="UP000789739">
    <property type="component" value="Unassembled WGS sequence"/>
</dbReference>